<dbReference type="Proteomes" id="UP000245535">
    <property type="component" value="Unassembled WGS sequence"/>
</dbReference>
<feature type="transmembrane region" description="Helical" evidence="1">
    <location>
        <begin position="52"/>
        <end position="70"/>
    </location>
</feature>
<proteinExistence type="predicted"/>
<feature type="transmembrane region" description="Helical" evidence="1">
    <location>
        <begin position="237"/>
        <end position="254"/>
    </location>
</feature>
<dbReference type="EMBL" id="QGDO01000006">
    <property type="protein sequence ID" value="PWJ39237.1"/>
    <property type="molecule type" value="Genomic_DNA"/>
</dbReference>
<reference evidence="2 3" key="1">
    <citation type="submission" date="2018-03" db="EMBL/GenBank/DDBJ databases">
        <title>Genomic Encyclopedia of Archaeal and Bacterial Type Strains, Phase II (KMG-II): from individual species to whole genera.</title>
        <authorList>
            <person name="Goeker M."/>
        </authorList>
    </citation>
    <scope>NUCLEOTIDE SEQUENCE [LARGE SCALE GENOMIC DNA]</scope>
    <source>
        <strain evidence="2 3">DSM 28229</strain>
    </source>
</reference>
<comment type="caution">
    <text evidence="2">The sequence shown here is derived from an EMBL/GenBank/DDBJ whole genome shotgun (WGS) entry which is preliminary data.</text>
</comment>
<feature type="transmembrane region" description="Helical" evidence="1">
    <location>
        <begin position="128"/>
        <end position="149"/>
    </location>
</feature>
<evidence type="ECO:0000256" key="1">
    <source>
        <dbReference type="SAM" id="Phobius"/>
    </source>
</evidence>
<sequence>MSLCLAFSFYFVHILALCAKIGMAEFLDMPYELDKLSVTILRPQHGWQKSEIILTHSIGSIFTFFLAVISRRIYNWSLRKSVALASIVLWVHLISISEIVTDLFYANLYMRELGLAMAWMDNSYLARIVYIILALSSVLGLILISKTLVKPFLSLAATRRVRERKNALFYLRAITLVPYLIISVVFLFDPYFYQTYNLIQWFFIGISVLLIQNRIPLNREVKIYKVATLSEWSWSRFSFLAGFISLLHLIKSFYL</sequence>
<evidence type="ECO:0000313" key="2">
    <source>
        <dbReference type="EMBL" id="PWJ39237.1"/>
    </source>
</evidence>
<keyword evidence="3" id="KW-1185">Reference proteome</keyword>
<feature type="transmembrane region" description="Helical" evidence="1">
    <location>
        <begin position="198"/>
        <end position="217"/>
    </location>
</feature>
<dbReference type="AlphaFoldDB" id="A0A315Z5V8"/>
<protein>
    <submittedName>
        <fullName evidence="2">Uncharacterized protein</fullName>
    </submittedName>
</protein>
<keyword evidence="1" id="KW-1133">Transmembrane helix</keyword>
<accession>A0A315Z5V8</accession>
<keyword evidence="1" id="KW-0812">Transmembrane</keyword>
<feature type="transmembrane region" description="Helical" evidence="1">
    <location>
        <begin position="82"/>
        <end position="108"/>
    </location>
</feature>
<keyword evidence="1" id="KW-0472">Membrane</keyword>
<evidence type="ECO:0000313" key="3">
    <source>
        <dbReference type="Proteomes" id="UP000245535"/>
    </source>
</evidence>
<organism evidence="2 3">
    <name type="scientific">Sediminitomix flava</name>
    <dbReference type="NCBI Taxonomy" id="379075"/>
    <lineage>
        <taxon>Bacteria</taxon>
        <taxon>Pseudomonadati</taxon>
        <taxon>Bacteroidota</taxon>
        <taxon>Cytophagia</taxon>
        <taxon>Cytophagales</taxon>
        <taxon>Flammeovirgaceae</taxon>
        <taxon>Sediminitomix</taxon>
    </lineage>
</organism>
<name>A0A315Z5V8_SEDFL</name>
<feature type="transmembrane region" description="Helical" evidence="1">
    <location>
        <begin position="169"/>
        <end position="192"/>
    </location>
</feature>
<gene>
    <name evidence="2" type="ORF">BC781_106138</name>
</gene>